<keyword evidence="4 7" id="KW-0472">Membrane</keyword>
<protein>
    <recommendedName>
        <fullName evidence="8">Rhodopsin domain-containing protein</fullName>
    </recommendedName>
</protein>
<keyword evidence="10" id="KW-1185">Reference proteome</keyword>
<accession>A0A5N6JQJ7</accession>
<feature type="transmembrane region" description="Helical" evidence="7">
    <location>
        <begin position="231"/>
        <end position="251"/>
    </location>
</feature>
<evidence type="ECO:0000256" key="4">
    <source>
        <dbReference type="ARBA" id="ARBA00023136"/>
    </source>
</evidence>
<evidence type="ECO:0000313" key="9">
    <source>
        <dbReference type="EMBL" id="KAB8291056.1"/>
    </source>
</evidence>
<keyword evidence="2 7" id="KW-0812">Transmembrane</keyword>
<dbReference type="InterPro" id="IPR049326">
    <property type="entry name" value="Rhodopsin_dom_fungi"/>
</dbReference>
<dbReference type="Proteomes" id="UP000326757">
    <property type="component" value="Unassembled WGS sequence"/>
</dbReference>
<feature type="transmembrane region" description="Helical" evidence="7">
    <location>
        <begin position="271"/>
        <end position="294"/>
    </location>
</feature>
<gene>
    <name evidence="9" type="ORF">EYC80_009745</name>
</gene>
<feature type="domain" description="Rhodopsin" evidence="8">
    <location>
        <begin position="50"/>
        <end position="295"/>
    </location>
</feature>
<dbReference type="GO" id="GO:0016020">
    <property type="term" value="C:membrane"/>
    <property type="evidence" value="ECO:0007669"/>
    <property type="project" value="UniProtKB-SubCell"/>
</dbReference>
<comment type="subcellular location">
    <subcellularLocation>
        <location evidence="1">Membrane</location>
        <topology evidence="1">Multi-pass membrane protein</topology>
    </subcellularLocation>
</comment>
<organism evidence="9 10">
    <name type="scientific">Monilinia laxa</name>
    <name type="common">Brown rot fungus</name>
    <name type="synonym">Sclerotinia laxa</name>
    <dbReference type="NCBI Taxonomy" id="61186"/>
    <lineage>
        <taxon>Eukaryota</taxon>
        <taxon>Fungi</taxon>
        <taxon>Dikarya</taxon>
        <taxon>Ascomycota</taxon>
        <taxon>Pezizomycotina</taxon>
        <taxon>Leotiomycetes</taxon>
        <taxon>Helotiales</taxon>
        <taxon>Sclerotiniaceae</taxon>
        <taxon>Monilinia</taxon>
    </lineage>
</organism>
<feature type="transmembrane region" description="Helical" evidence="7">
    <location>
        <begin position="152"/>
        <end position="171"/>
    </location>
</feature>
<comment type="caution">
    <text evidence="9">The sequence shown here is derived from an EMBL/GenBank/DDBJ whole genome shotgun (WGS) entry which is preliminary data.</text>
</comment>
<feature type="transmembrane region" description="Helical" evidence="7">
    <location>
        <begin position="66"/>
        <end position="82"/>
    </location>
</feature>
<evidence type="ECO:0000256" key="6">
    <source>
        <dbReference type="SAM" id="MobiDB-lite"/>
    </source>
</evidence>
<dbReference type="PANTHER" id="PTHR33048">
    <property type="entry name" value="PTH11-LIKE INTEGRAL MEMBRANE PROTEIN (AFU_ORTHOLOGUE AFUA_5G11245)"/>
    <property type="match status" value="1"/>
</dbReference>
<dbReference type="AlphaFoldDB" id="A0A5N6JQJ7"/>
<dbReference type="EMBL" id="VIGI01000015">
    <property type="protein sequence ID" value="KAB8291056.1"/>
    <property type="molecule type" value="Genomic_DNA"/>
</dbReference>
<dbReference type="Pfam" id="PF20684">
    <property type="entry name" value="Fung_rhodopsin"/>
    <property type="match status" value="1"/>
</dbReference>
<evidence type="ECO:0000256" key="7">
    <source>
        <dbReference type="SAM" id="Phobius"/>
    </source>
</evidence>
<name>A0A5N6JQJ7_MONLA</name>
<evidence type="ECO:0000313" key="10">
    <source>
        <dbReference type="Proteomes" id="UP000326757"/>
    </source>
</evidence>
<sequence length="384" mass="43202">MPLLLPRQNAPPTAAPPGVVVDYVNPMSIGDKVVISNVILGALAFVFVALRMLIKWRVLRTWGWEDFFIVLALLFLIGRVVIEVLNVKLWLLGIHVWDISPEMLLDIGNYQHNGVFIGDMLYFWGIMFTKLSILTLYAKIFKVKKVFRYSCYGMMAFTIVYLIMFFFLFAFNCNPPARTWHLLGWTGGGSCFDNIKTSYAVGGINIFTDVVILIMPLPLIYHLNLNFAHKLGLIAIFGTGILAVVCTIARQVIIVETLRDYDQTWAPVPEIIWLTAELCVGIICACLPTLAPIYSRKVISNILPSSLRNYLQSLRGRTSSSTSSSPKKSIPELGKNTNSESNIELVDRNYAGGYTNIDKANKEGYIQQTRAFDVECKPKVEWVL</sequence>
<reference evidence="9 10" key="1">
    <citation type="submission" date="2019-06" db="EMBL/GenBank/DDBJ databases">
        <title>Genome Sequence of the Brown Rot Fungal Pathogen Monilinia laxa.</title>
        <authorList>
            <person name="De Miccolis Angelini R.M."/>
            <person name="Landi L."/>
            <person name="Abate D."/>
            <person name="Pollastro S."/>
            <person name="Romanazzi G."/>
            <person name="Faretra F."/>
        </authorList>
    </citation>
    <scope>NUCLEOTIDE SEQUENCE [LARGE SCALE GENOMIC DNA]</scope>
    <source>
        <strain evidence="9 10">Mlax316</strain>
    </source>
</reference>
<proteinExistence type="inferred from homology"/>
<feature type="transmembrane region" description="Helical" evidence="7">
    <location>
        <begin position="121"/>
        <end position="140"/>
    </location>
</feature>
<comment type="similarity">
    <text evidence="5">Belongs to the SAT4 family.</text>
</comment>
<feature type="transmembrane region" description="Helical" evidence="7">
    <location>
        <begin position="199"/>
        <end position="219"/>
    </location>
</feature>
<dbReference type="PANTHER" id="PTHR33048:SF158">
    <property type="entry name" value="MEMBRANE PROTEIN PTH11-LIKE, PUTATIVE-RELATED"/>
    <property type="match status" value="1"/>
</dbReference>
<feature type="region of interest" description="Disordered" evidence="6">
    <location>
        <begin position="316"/>
        <end position="336"/>
    </location>
</feature>
<keyword evidence="3 7" id="KW-1133">Transmembrane helix</keyword>
<evidence type="ECO:0000256" key="3">
    <source>
        <dbReference type="ARBA" id="ARBA00022989"/>
    </source>
</evidence>
<evidence type="ECO:0000259" key="8">
    <source>
        <dbReference type="Pfam" id="PF20684"/>
    </source>
</evidence>
<evidence type="ECO:0000256" key="1">
    <source>
        <dbReference type="ARBA" id="ARBA00004141"/>
    </source>
</evidence>
<feature type="transmembrane region" description="Helical" evidence="7">
    <location>
        <begin position="33"/>
        <end position="54"/>
    </location>
</feature>
<dbReference type="OrthoDB" id="444631at2759"/>
<dbReference type="InterPro" id="IPR052337">
    <property type="entry name" value="SAT4-like"/>
</dbReference>
<feature type="compositionally biased region" description="Low complexity" evidence="6">
    <location>
        <begin position="318"/>
        <end position="328"/>
    </location>
</feature>
<evidence type="ECO:0000256" key="5">
    <source>
        <dbReference type="ARBA" id="ARBA00038359"/>
    </source>
</evidence>
<evidence type="ECO:0000256" key="2">
    <source>
        <dbReference type="ARBA" id="ARBA00022692"/>
    </source>
</evidence>